<accession>A0A9D2C6V5</accession>
<dbReference type="AlphaFoldDB" id="A0A9D2C6V5"/>
<keyword evidence="4 7" id="KW-0812">Transmembrane</keyword>
<dbReference type="EMBL" id="DXDD01000087">
    <property type="protein sequence ID" value="HIY60385.1"/>
    <property type="molecule type" value="Genomic_DNA"/>
</dbReference>
<feature type="domain" description="Polysaccharide chain length determinant N-terminal" evidence="8">
    <location>
        <begin position="13"/>
        <end position="101"/>
    </location>
</feature>
<evidence type="ECO:0000256" key="7">
    <source>
        <dbReference type="SAM" id="Phobius"/>
    </source>
</evidence>
<feature type="transmembrane region" description="Helical" evidence="7">
    <location>
        <begin position="183"/>
        <end position="204"/>
    </location>
</feature>
<reference evidence="9" key="2">
    <citation type="submission" date="2021-04" db="EMBL/GenBank/DDBJ databases">
        <authorList>
            <person name="Gilroy R."/>
        </authorList>
    </citation>
    <scope>NUCLEOTIDE SEQUENCE</scope>
    <source>
        <strain evidence="9">ChiSxjej3B15-24422</strain>
    </source>
</reference>
<feature type="transmembrane region" description="Helical" evidence="7">
    <location>
        <begin position="29"/>
        <end position="49"/>
    </location>
</feature>
<organism evidence="9 10">
    <name type="scientific">Candidatus Eisenbergiella pullistercoris</name>
    <dbReference type="NCBI Taxonomy" id="2838555"/>
    <lineage>
        <taxon>Bacteria</taxon>
        <taxon>Bacillati</taxon>
        <taxon>Bacillota</taxon>
        <taxon>Clostridia</taxon>
        <taxon>Lachnospirales</taxon>
        <taxon>Lachnospiraceae</taxon>
        <taxon>Eisenbergiella</taxon>
    </lineage>
</organism>
<protein>
    <submittedName>
        <fullName evidence="9">Protein-tyrosine kinase</fullName>
    </submittedName>
</protein>
<dbReference type="PANTHER" id="PTHR32309">
    <property type="entry name" value="TYROSINE-PROTEIN KINASE"/>
    <property type="match status" value="1"/>
</dbReference>
<evidence type="ECO:0000256" key="2">
    <source>
        <dbReference type="ARBA" id="ARBA00006683"/>
    </source>
</evidence>
<evidence type="ECO:0000256" key="1">
    <source>
        <dbReference type="ARBA" id="ARBA00004651"/>
    </source>
</evidence>
<evidence type="ECO:0000256" key="5">
    <source>
        <dbReference type="ARBA" id="ARBA00022989"/>
    </source>
</evidence>
<evidence type="ECO:0000256" key="4">
    <source>
        <dbReference type="ARBA" id="ARBA00022692"/>
    </source>
</evidence>
<keyword evidence="5 7" id="KW-1133">Transmembrane helix</keyword>
<evidence type="ECO:0000256" key="3">
    <source>
        <dbReference type="ARBA" id="ARBA00022475"/>
    </source>
</evidence>
<dbReference type="Proteomes" id="UP000824007">
    <property type="component" value="Unassembled WGS sequence"/>
</dbReference>
<dbReference type="InterPro" id="IPR050445">
    <property type="entry name" value="Bact_polysacc_biosynth/exp"/>
</dbReference>
<evidence type="ECO:0000259" key="8">
    <source>
        <dbReference type="Pfam" id="PF02706"/>
    </source>
</evidence>
<evidence type="ECO:0000313" key="10">
    <source>
        <dbReference type="Proteomes" id="UP000824007"/>
    </source>
</evidence>
<dbReference type="GO" id="GO:0005886">
    <property type="term" value="C:plasma membrane"/>
    <property type="evidence" value="ECO:0007669"/>
    <property type="project" value="UniProtKB-SubCell"/>
</dbReference>
<keyword evidence="9" id="KW-0808">Transferase</keyword>
<dbReference type="InterPro" id="IPR003856">
    <property type="entry name" value="LPS_length_determ_N"/>
</dbReference>
<comment type="caution">
    <text evidence="9">The sequence shown here is derived from an EMBL/GenBank/DDBJ whole genome shotgun (WGS) entry which is preliminary data.</text>
</comment>
<dbReference type="PANTHER" id="PTHR32309:SF13">
    <property type="entry name" value="FERRIC ENTEROBACTIN TRANSPORT PROTEIN FEPE"/>
    <property type="match status" value="1"/>
</dbReference>
<proteinExistence type="inferred from homology"/>
<keyword evidence="9" id="KW-0418">Kinase</keyword>
<keyword evidence="9" id="KW-0829">Tyrosine-protein kinase</keyword>
<sequence length="249" mass="27334">MEEKTLRQNDEVEIDLLGLCLMLLHHLPLILPAALLTALCAFLYTSLLVSPTYQSTTQVYILNRTESDTLTYSDLQLGTQLTSDYAQLIKSRYVLEEVIQTMGLPLSYEALSGMVSVSTPEDTRIIAITVTDTDPVRAMETANAVREAASEHILNVMDIQAVNVVETANLPTGPSGPNTTRNILLGGMLGAVLVMGILVVRYLLDDSVKTTEDVERYLDLSVLAVIPLNEGETEGKKKRRKVKRKGAGR</sequence>
<name>A0A9D2C6V5_9FIRM</name>
<evidence type="ECO:0000313" key="9">
    <source>
        <dbReference type="EMBL" id="HIY60385.1"/>
    </source>
</evidence>
<keyword evidence="3" id="KW-1003">Cell membrane</keyword>
<comment type="subcellular location">
    <subcellularLocation>
        <location evidence="1">Cell membrane</location>
        <topology evidence="1">Multi-pass membrane protein</topology>
    </subcellularLocation>
</comment>
<comment type="similarity">
    <text evidence="2">Belongs to the CpsC/CapA family.</text>
</comment>
<dbReference type="Pfam" id="PF02706">
    <property type="entry name" value="Wzz"/>
    <property type="match status" value="1"/>
</dbReference>
<keyword evidence="6 7" id="KW-0472">Membrane</keyword>
<gene>
    <name evidence="9" type="ORF">H9831_06885</name>
</gene>
<reference evidence="9" key="1">
    <citation type="journal article" date="2021" name="PeerJ">
        <title>Extensive microbial diversity within the chicken gut microbiome revealed by metagenomics and culture.</title>
        <authorList>
            <person name="Gilroy R."/>
            <person name="Ravi A."/>
            <person name="Getino M."/>
            <person name="Pursley I."/>
            <person name="Horton D.L."/>
            <person name="Alikhan N.F."/>
            <person name="Baker D."/>
            <person name="Gharbi K."/>
            <person name="Hall N."/>
            <person name="Watson M."/>
            <person name="Adriaenssens E.M."/>
            <person name="Foster-Nyarko E."/>
            <person name="Jarju S."/>
            <person name="Secka A."/>
            <person name="Antonio M."/>
            <person name="Oren A."/>
            <person name="Chaudhuri R.R."/>
            <person name="La Ragione R."/>
            <person name="Hildebrand F."/>
            <person name="Pallen M.J."/>
        </authorList>
    </citation>
    <scope>NUCLEOTIDE SEQUENCE</scope>
    <source>
        <strain evidence="9">ChiSxjej3B15-24422</strain>
    </source>
</reference>
<dbReference type="GO" id="GO:0004713">
    <property type="term" value="F:protein tyrosine kinase activity"/>
    <property type="evidence" value="ECO:0007669"/>
    <property type="project" value="UniProtKB-KW"/>
</dbReference>
<evidence type="ECO:0000256" key="6">
    <source>
        <dbReference type="ARBA" id="ARBA00023136"/>
    </source>
</evidence>